<organism evidence="1 2">
    <name type="scientific">Vespula maculifrons</name>
    <name type="common">Eastern yellow jacket</name>
    <name type="synonym">Wasp</name>
    <dbReference type="NCBI Taxonomy" id="7453"/>
    <lineage>
        <taxon>Eukaryota</taxon>
        <taxon>Metazoa</taxon>
        <taxon>Ecdysozoa</taxon>
        <taxon>Arthropoda</taxon>
        <taxon>Hexapoda</taxon>
        <taxon>Insecta</taxon>
        <taxon>Pterygota</taxon>
        <taxon>Neoptera</taxon>
        <taxon>Endopterygota</taxon>
        <taxon>Hymenoptera</taxon>
        <taxon>Apocrita</taxon>
        <taxon>Aculeata</taxon>
        <taxon>Vespoidea</taxon>
        <taxon>Vespidae</taxon>
        <taxon>Vespinae</taxon>
        <taxon>Vespula</taxon>
    </lineage>
</organism>
<protein>
    <submittedName>
        <fullName evidence="1">Uncharacterized protein</fullName>
    </submittedName>
</protein>
<reference evidence="1 2" key="1">
    <citation type="journal article" date="2024" name="Ann. Entomol. Soc. Am.">
        <title>Genomic analyses of the southern and eastern yellowjacket wasps (Hymenoptera: Vespidae) reveal evolutionary signatures of social life.</title>
        <authorList>
            <person name="Catto M.A."/>
            <person name="Caine P.B."/>
            <person name="Orr S.E."/>
            <person name="Hunt B.G."/>
            <person name="Goodisman M.A.D."/>
        </authorList>
    </citation>
    <scope>NUCLEOTIDE SEQUENCE [LARGE SCALE GENOMIC DNA]</scope>
    <source>
        <strain evidence="1">232</strain>
        <tissue evidence="1">Head and thorax</tissue>
    </source>
</reference>
<keyword evidence="2" id="KW-1185">Reference proteome</keyword>
<dbReference type="AlphaFoldDB" id="A0ABD2CJL4"/>
<name>A0ABD2CJL4_VESMC</name>
<evidence type="ECO:0000313" key="2">
    <source>
        <dbReference type="Proteomes" id="UP001607303"/>
    </source>
</evidence>
<sequence>MEFLWSDMISASRKLKFEASARGTGSSANNIVDRSTYGKTPLSIRTDVIARFATESDCQWQVGLARAMPDSPFKTRNGISEVNDAVTYLKSRQTSFSKSEQVT</sequence>
<comment type="caution">
    <text evidence="1">The sequence shown here is derived from an EMBL/GenBank/DDBJ whole genome shotgun (WGS) entry which is preliminary data.</text>
</comment>
<dbReference type="Proteomes" id="UP001607303">
    <property type="component" value="Unassembled WGS sequence"/>
</dbReference>
<accession>A0ABD2CJL4</accession>
<evidence type="ECO:0000313" key="1">
    <source>
        <dbReference type="EMBL" id="KAL2744899.1"/>
    </source>
</evidence>
<proteinExistence type="predicted"/>
<gene>
    <name evidence="1" type="ORF">V1477_007441</name>
</gene>
<dbReference type="EMBL" id="JAYRBN010000050">
    <property type="protein sequence ID" value="KAL2744899.1"/>
    <property type="molecule type" value="Genomic_DNA"/>
</dbReference>